<keyword evidence="3" id="KW-1185">Reference proteome</keyword>
<gene>
    <name evidence="2" type="ORF">JI435_304050</name>
</gene>
<reference evidence="3" key="1">
    <citation type="journal article" date="2021" name="BMC Genomics">
        <title>Chromosome-level genome assembly and manually-curated proteome of model necrotroph Parastagonospora nodorum Sn15 reveals a genome-wide trove of candidate effector homologs, and redundancy of virulence-related functions within an accessory chromosome.</title>
        <authorList>
            <person name="Bertazzoni S."/>
            <person name="Jones D.A.B."/>
            <person name="Phan H.T."/>
            <person name="Tan K.-C."/>
            <person name="Hane J.K."/>
        </authorList>
    </citation>
    <scope>NUCLEOTIDE SEQUENCE [LARGE SCALE GENOMIC DNA]</scope>
    <source>
        <strain evidence="3">SN15 / ATCC MYA-4574 / FGSC 10173)</strain>
    </source>
</reference>
<keyword evidence="1" id="KW-0472">Membrane</keyword>
<feature type="transmembrane region" description="Helical" evidence="1">
    <location>
        <begin position="344"/>
        <end position="367"/>
    </location>
</feature>
<keyword evidence="1" id="KW-0812">Transmembrane</keyword>
<name>A0A7U2HY11_PHANO</name>
<dbReference type="VEuPathDB" id="FungiDB:JI435_304050"/>
<dbReference type="EMBL" id="CP069028">
    <property type="protein sequence ID" value="QRC96090.1"/>
    <property type="molecule type" value="Genomic_DNA"/>
</dbReference>
<dbReference type="AlphaFoldDB" id="A0A7U2HY11"/>
<feature type="transmembrane region" description="Helical" evidence="1">
    <location>
        <begin position="267"/>
        <end position="288"/>
    </location>
</feature>
<evidence type="ECO:0000313" key="3">
    <source>
        <dbReference type="Proteomes" id="UP000663193"/>
    </source>
</evidence>
<keyword evidence="1" id="KW-1133">Transmembrane helix</keyword>
<sequence>MSSRPSSYPTATEASTYPLSTFYSSSNAISNTGICTGTNNGIIAIAISEISGPTSNQAAASASLYTNGNPFGVEIPDSTSEQAPLITRWSCANVSLLWQKLIQYCRHGWLIFTFVKNNPIAILIDIIGIPAWQGLQIQTWTSQKDFLEYCNAELSSLVGSAWQDCNAAIKAGLLPPPGHVARVTRALKRSLELIMRRIPIITRPYTQYEPISGHYQSLDAFFVFWSQHLVLVWFVWWAVFTCGIALARISWRKVSRRLKSGHNNKCWLILICFVIAGSLVALICFIDLEHVHWLRVQEQEARYAFDKYSESLPAENLSVETEQRTSRLVTQSDGPRSVSSEARFSLIGVLLAVSGTIAAACCSSAMLRKTLLALPIVRGTVRDRRI</sequence>
<protein>
    <submittedName>
        <fullName evidence="2">Uncharacterized protein</fullName>
    </submittedName>
</protein>
<evidence type="ECO:0000256" key="1">
    <source>
        <dbReference type="SAM" id="Phobius"/>
    </source>
</evidence>
<organism evidence="2 3">
    <name type="scientific">Phaeosphaeria nodorum (strain SN15 / ATCC MYA-4574 / FGSC 10173)</name>
    <name type="common">Glume blotch fungus</name>
    <name type="synonym">Parastagonospora nodorum</name>
    <dbReference type="NCBI Taxonomy" id="321614"/>
    <lineage>
        <taxon>Eukaryota</taxon>
        <taxon>Fungi</taxon>
        <taxon>Dikarya</taxon>
        <taxon>Ascomycota</taxon>
        <taxon>Pezizomycotina</taxon>
        <taxon>Dothideomycetes</taxon>
        <taxon>Pleosporomycetidae</taxon>
        <taxon>Pleosporales</taxon>
        <taxon>Pleosporineae</taxon>
        <taxon>Phaeosphaeriaceae</taxon>
        <taxon>Parastagonospora</taxon>
    </lineage>
</organism>
<evidence type="ECO:0000313" key="2">
    <source>
        <dbReference type="EMBL" id="QRC96090.1"/>
    </source>
</evidence>
<proteinExistence type="predicted"/>
<feature type="transmembrane region" description="Helical" evidence="1">
    <location>
        <begin position="222"/>
        <end position="246"/>
    </location>
</feature>
<dbReference type="Proteomes" id="UP000663193">
    <property type="component" value="Chromosome 6"/>
</dbReference>
<accession>A0A7U2HY11</accession>